<organism evidence="2 3">
    <name type="scientific">Flectobacillus roseus</name>
    <dbReference type="NCBI Taxonomy" id="502259"/>
    <lineage>
        <taxon>Bacteria</taxon>
        <taxon>Pseudomonadati</taxon>
        <taxon>Bacteroidota</taxon>
        <taxon>Cytophagia</taxon>
        <taxon>Cytophagales</taxon>
        <taxon>Flectobacillaceae</taxon>
        <taxon>Flectobacillus</taxon>
    </lineage>
</organism>
<reference evidence="2 3" key="1">
    <citation type="submission" date="2023-05" db="EMBL/GenBank/DDBJ databases">
        <title>Novel species of genus Flectobacillus isolated from stream in China.</title>
        <authorList>
            <person name="Lu H."/>
        </authorList>
    </citation>
    <scope>NUCLEOTIDE SEQUENCE [LARGE SCALE GENOMIC DNA]</scope>
    <source>
        <strain evidence="2 3">KCTC 42575</strain>
    </source>
</reference>
<proteinExistence type="predicted"/>
<evidence type="ECO:0000256" key="1">
    <source>
        <dbReference type="SAM" id="SignalP"/>
    </source>
</evidence>
<feature type="signal peptide" evidence="1">
    <location>
        <begin position="1"/>
        <end position="20"/>
    </location>
</feature>
<feature type="chain" id="PRO_5046665383" evidence="1">
    <location>
        <begin position="21"/>
        <end position="371"/>
    </location>
</feature>
<gene>
    <name evidence="2" type="ORF">QM524_01935</name>
</gene>
<keyword evidence="3" id="KW-1185">Reference proteome</keyword>
<evidence type="ECO:0000313" key="2">
    <source>
        <dbReference type="EMBL" id="MDI9857959.1"/>
    </source>
</evidence>
<comment type="caution">
    <text evidence="2">The sequence shown here is derived from an EMBL/GenBank/DDBJ whole genome shotgun (WGS) entry which is preliminary data.</text>
</comment>
<dbReference type="Proteomes" id="UP001236507">
    <property type="component" value="Unassembled WGS sequence"/>
</dbReference>
<name>A0ABT6Y319_9BACT</name>
<protein>
    <submittedName>
        <fullName evidence="2">Uncharacterized protein</fullName>
    </submittedName>
</protein>
<evidence type="ECO:0000313" key="3">
    <source>
        <dbReference type="Proteomes" id="UP001236507"/>
    </source>
</evidence>
<dbReference type="EMBL" id="JASHIF010000002">
    <property type="protein sequence ID" value="MDI9857959.1"/>
    <property type="molecule type" value="Genomic_DNA"/>
</dbReference>
<accession>A0ABT6Y319</accession>
<keyword evidence="1" id="KW-0732">Signal</keyword>
<sequence>MGKYFFYVSVLFLITFGANAQTQMDTILSELSLLKKKTSLLEAGNLEFRRDIRKSDSIKYSSIRNQIFEAYTKSKDLDFDFKQVSDKIVITGLLTKLMDANNPVSDILGFKFTEVVVKASEKHLLSELPKEEKPRFWSIVNKIIENPIVSSILKSNPLTTTVSSVVNSIANFTSTKVITTNSDGKVKTIKDLVADTKDVFDQKKISLFKDELQPYIDFYDEMILSSERYLQGLNELNKKYSYLNKNTKTFNKDLIDNLGIKNQVNPLIELTTILPQANIDTKYQDLVNLETIQNGLEVAKKLPVIQQSVNDFKKDYNTLLSDFLSSYVRIFQKAKSFPKSSIDNRKIDGLIAEVEAFKLTLQVNKEIDAFK</sequence>
<dbReference type="RefSeq" id="WP_283343234.1">
    <property type="nucleotide sequence ID" value="NZ_JASHIF010000002.1"/>
</dbReference>